<dbReference type="EMBL" id="QQOH01000003">
    <property type="protein sequence ID" value="RDE19870.1"/>
    <property type="molecule type" value="Genomic_DNA"/>
</dbReference>
<dbReference type="SUPFAM" id="SSF56300">
    <property type="entry name" value="Metallo-dependent phosphatases"/>
    <property type="match status" value="1"/>
</dbReference>
<feature type="domain" description="Calcineurin-like phosphoesterase" evidence="6">
    <location>
        <begin position="2"/>
        <end position="122"/>
    </location>
</feature>
<dbReference type="NCBIfam" id="NF001204">
    <property type="entry name" value="PRK00166.1"/>
    <property type="match status" value="1"/>
</dbReference>
<dbReference type="InterPro" id="IPR004843">
    <property type="entry name" value="Calcineurin-like_PHP"/>
</dbReference>
<evidence type="ECO:0000256" key="2">
    <source>
        <dbReference type="ARBA" id="ARBA00005419"/>
    </source>
</evidence>
<dbReference type="GO" id="GO:0008803">
    <property type="term" value="F:bis(5'-nucleosyl)-tetraphosphatase (symmetrical) activity"/>
    <property type="evidence" value="ECO:0007669"/>
    <property type="project" value="UniProtKB-UniRule"/>
</dbReference>
<evidence type="ECO:0000259" key="6">
    <source>
        <dbReference type="Pfam" id="PF00149"/>
    </source>
</evidence>
<accession>A0A369WCW2</accession>
<dbReference type="NCBIfam" id="TIGR00668">
    <property type="entry name" value="apaH"/>
    <property type="match status" value="1"/>
</dbReference>
<evidence type="ECO:0000313" key="7">
    <source>
        <dbReference type="EMBL" id="RDE19870.1"/>
    </source>
</evidence>
<proteinExistence type="inferred from homology"/>
<dbReference type="AlphaFoldDB" id="A0A369WCW2"/>
<dbReference type="CDD" id="cd07422">
    <property type="entry name" value="MPP_ApaH"/>
    <property type="match status" value="1"/>
</dbReference>
<comment type="function">
    <text evidence="1 5">Hydrolyzes diadenosine 5',5'''-P1,P4-tetraphosphate to yield ADP.</text>
</comment>
<dbReference type="PIRSF" id="PIRSF000903">
    <property type="entry name" value="B5n-ttraPtase_sm"/>
    <property type="match status" value="1"/>
</dbReference>
<dbReference type="PANTHER" id="PTHR40942:SF4">
    <property type="entry name" value="CYTOCHROME C5"/>
    <property type="match status" value="1"/>
</dbReference>
<dbReference type="PANTHER" id="PTHR40942">
    <property type="match status" value="1"/>
</dbReference>
<protein>
    <recommendedName>
        <fullName evidence="5">Bis(5'-nucleosyl)-tetraphosphatase, symmetrical</fullName>
        <ecNumber evidence="5">3.6.1.41</ecNumber>
    </recommendedName>
    <alternativeName>
        <fullName evidence="5">Ap4A hydrolase</fullName>
    </alternativeName>
    <alternativeName>
        <fullName evidence="5">Diadenosine 5',5'''-P1,P4-tetraphosphate pyrophosphohydrolase</fullName>
    </alternativeName>
    <alternativeName>
        <fullName evidence="5">Diadenosine tetraphosphatase</fullName>
    </alternativeName>
</protein>
<evidence type="ECO:0000313" key="8">
    <source>
        <dbReference type="Proteomes" id="UP000253769"/>
    </source>
</evidence>
<dbReference type="Proteomes" id="UP000253769">
    <property type="component" value="Unassembled WGS sequence"/>
</dbReference>
<comment type="similarity">
    <text evidence="2 5">Belongs to the Ap4A hydrolase family.</text>
</comment>
<name>A0A369WCW2_9GAMM</name>
<dbReference type="Pfam" id="PF00149">
    <property type="entry name" value="Metallophos"/>
    <property type="match status" value="1"/>
</dbReference>
<dbReference type="EC" id="3.6.1.41" evidence="5"/>
<keyword evidence="3 5" id="KW-0378">Hydrolase</keyword>
<evidence type="ECO:0000256" key="3">
    <source>
        <dbReference type="ARBA" id="ARBA00022801"/>
    </source>
</evidence>
<comment type="catalytic activity">
    <reaction evidence="4 5">
        <text>P(1),P(4)-bis(5'-adenosyl) tetraphosphate + H2O = 2 ADP + 2 H(+)</text>
        <dbReference type="Rhea" id="RHEA:24252"/>
        <dbReference type="ChEBI" id="CHEBI:15377"/>
        <dbReference type="ChEBI" id="CHEBI:15378"/>
        <dbReference type="ChEBI" id="CHEBI:58141"/>
        <dbReference type="ChEBI" id="CHEBI:456216"/>
        <dbReference type="EC" id="3.6.1.41"/>
    </reaction>
</comment>
<reference evidence="7 8" key="1">
    <citation type="submission" date="2018-07" db="EMBL/GenBank/DDBJ databases">
        <title>Motiliproteus coralliicola sp. nov., a bacterium isolated from Coral.</title>
        <authorList>
            <person name="Wang G."/>
        </authorList>
    </citation>
    <scope>NUCLEOTIDE SEQUENCE [LARGE SCALE GENOMIC DNA]</scope>
    <source>
        <strain evidence="7 8">C34</strain>
    </source>
</reference>
<dbReference type="InterPro" id="IPR029052">
    <property type="entry name" value="Metallo-depent_PP-like"/>
</dbReference>
<dbReference type="HAMAP" id="MF_00199">
    <property type="entry name" value="ApaH"/>
    <property type="match status" value="1"/>
</dbReference>
<sequence length="268" mass="29754">MIYAVGDLQGCLDELLQLLEQVGFTDSDQLWLTGDLVNRGPKSLETLRFIKSLGAQACTVLGNHDLHLLAVAHDKKSVGRKDTFDEILAAPDRLELMEWLRHLPLLHHDQGYMMVHAGIPPIWDPDTAAACAAEMEEVLQGPNAAEFFANMYGNSPERWDPSLEGHARHRLITNYLTRMRFCSADGTLELATKTGPTNPPEGFAPWFSFDNHRCADQQLLFGHWASLEGRAGRDGFHALDTGCVWGGQLTALRLQDQCLFQVASPGYA</sequence>
<gene>
    <name evidence="5" type="primary">apaH</name>
    <name evidence="7" type="ORF">DV711_13455</name>
</gene>
<evidence type="ECO:0000256" key="5">
    <source>
        <dbReference type="HAMAP-Rule" id="MF_00199"/>
    </source>
</evidence>
<dbReference type="Gene3D" id="3.60.21.10">
    <property type="match status" value="1"/>
</dbReference>
<organism evidence="7 8">
    <name type="scientific">Motiliproteus coralliicola</name>
    <dbReference type="NCBI Taxonomy" id="2283196"/>
    <lineage>
        <taxon>Bacteria</taxon>
        <taxon>Pseudomonadati</taxon>
        <taxon>Pseudomonadota</taxon>
        <taxon>Gammaproteobacteria</taxon>
        <taxon>Oceanospirillales</taxon>
        <taxon>Oceanospirillaceae</taxon>
        <taxon>Motiliproteus</taxon>
    </lineage>
</organism>
<comment type="caution">
    <text evidence="7">The sequence shown here is derived from an EMBL/GenBank/DDBJ whole genome shotgun (WGS) entry which is preliminary data.</text>
</comment>
<evidence type="ECO:0000256" key="4">
    <source>
        <dbReference type="ARBA" id="ARBA00049417"/>
    </source>
</evidence>
<dbReference type="RefSeq" id="WP_114696215.1">
    <property type="nucleotide sequence ID" value="NZ_QQOH01000003.1"/>
</dbReference>
<keyword evidence="8" id="KW-1185">Reference proteome</keyword>
<evidence type="ECO:0000256" key="1">
    <source>
        <dbReference type="ARBA" id="ARBA00003413"/>
    </source>
</evidence>
<dbReference type="InterPro" id="IPR004617">
    <property type="entry name" value="ApaH"/>
</dbReference>
<dbReference type="OrthoDB" id="9807890at2"/>